<organism evidence="2 3">
    <name type="scientific">Leptonychotes weddellii</name>
    <name type="common">Weddell seal</name>
    <name type="synonym">Otaria weddellii</name>
    <dbReference type="NCBI Taxonomy" id="9713"/>
    <lineage>
        <taxon>Eukaryota</taxon>
        <taxon>Metazoa</taxon>
        <taxon>Chordata</taxon>
        <taxon>Craniata</taxon>
        <taxon>Vertebrata</taxon>
        <taxon>Euteleostomi</taxon>
        <taxon>Mammalia</taxon>
        <taxon>Eutheria</taxon>
        <taxon>Laurasiatheria</taxon>
        <taxon>Carnivora</taxon>
        <taxon>Caniformia</taxon>
        <taxon>Pinnipedia</taxon>
        <taxon>Phocidae</taxon>
        <taxon>Monachinae</taxon>
        <taxon>Lobodontini</taxon>
        <taxon>Leptonychotes</taxon>
    </lineage>
</organism>
<dbReference type="GeneID" id="102746151"/>
<evidence type="ECO:0000313" key="2">
    <source>
        <dbReference type="Proteomes" id="UP000245341"/>
    </source>
</evidence>
<dbReference type="InterPro" id="IPR008160">
    <property type="entry name" value="Collagen"/>
</dbReference>
<evidence type="ECO:0000313" key="3">
    <source>
        <dbReference type="RefSeq" id="XP_030876821.1"/>
    </source>
</evidence>
<sequence>MAIETLQFQDGPGYGDSCLEKLLVPSTLINTAATPDLLGSLTGQAVLAWPVGLAASVNSSHEAPGRSVLAGPRRSGRPLRLTCAAGASVPQALVMKRDLALIGLAFLWLLPAGRPQQTAEEACSLHILVPGLKGDAGEKGDKGAPGRPGRVGPTGEKGDMGDKGQKGSVGRHGKIGPIGSKGICDAEKGLCFDGLL</sequence>
<evidence type="ECO:0000256" key="1">
    <source>
        <dbReference type="SAM" id="MobiDB-lite"/>
    </source>
</evidence>
<feature type="compositionally biased region" description="Basic and acidic residues" evidence="1">
    <location>
        <begin position="135"/>
        <end position="144"/>
    </location>
</feature>
<dbReference type="RefSeq" id="XP_030876821.1">
    <property type="nucleotide sequence ID" value="XM_031020961.1"/>
</dbReference>
<dbReference type="Proteomes" id="UP000245341">
    <property type="component" value="Unplaced"/>
</dbReference>
<dbReference type="OrthoDB" id="5983381at2759"/>
<protein>
    <submittedName>
        <fullName evidence="3">Ficolin-2</fullName>
    </submittedName>
</protein>
<name>A0A7F8Q8E8_LEPWE</name>
<proteinExistence type="predicted"/>
<dbReference type="AlphaFoldDB" id="A0A7F8Q8E8"/>
<gene>
    <name evidence="3" type="primary">LOC102746151</name>
</gene>
<keyword evidence="2" id="KW-1185">Reference proteome</keyword>
<reference evidence="3" key="1">
    <citation type="submission" date="2025-08" db="UniProtKB">
        <authorList>
            <consortium name="RefSeq"/>
        </authorList>
    </citation>
    <scope>IDENTIFICATION</scope>
    <source>
        <tissue evidence="3">Liver</tissue>
    </source>
</reference>
<dbReference type="Pfam" id="PF01391">
    <property type="entry name" value="Collagen"/>
    <property type="match status" value="1"/>
</dbReference>
<feature type="region of interest" description="Disordered" evidence="1">
    <location>
        <begin position="134"/>
        <end position="174"/>
    </location>
</feature>
<accession>A0A7F8Q8E8</accession>
<dbReference type="KEGG" id="lww:102746151"/>
<feature type="compositionally biased region" description="Basic and acidic residues" evidence="1">
    <location>
        <begin position="156"/>
        <end position="165"/>
    </location>
</feature>